<organism evidence="7 8">
    <name type="scientific">Rhynchophorus ferrugineus</name>
    <name type="common">Red palm weevil</name>
    <name type="synonym">Curculio ferrugineus</name>
    <dbReference type="NCBI Taxonomy" id="354439"/>
    <lineage>
        <taxon>Eukaryota</taxon>
        <taxon>Metazoa</taxon>
        <taxon>Ecdysozoa</taxon>
        <taxon>Arthropoda</taxon>
        <taxon>Hexapoda</taxon>
        <taxon>Insecta</taxon>
        <taxon>Pterygota</taxon>
        <taxon>Neoptera</taxon>
        <taxon>Endopterygota</taxon>
        <taxon>Coleoptera</taxon>
        <taxon>Polyphaga</taxon>
        <taxon>Cucujiformia</taxon>
        <taxon>Curculionidae</taxon>
        <taxon>Dryophthorinae</taxon>
        <taxon>Rhynchophorus</taxon>
    </lineage>
</organism>
<dbReference type="Proteomes" id="UP000625711">
    <property type="component" value="Unassembled WGS sequence"/>
</dbReference>
<protein>
    <recommendedName>
        <fullName evidence="9">28S ribosomal protein S24, mitochondrial</fullName>
    </recommendedName>
</protein>
<accession>A0A834HRI5</accession>
<evidence type="ECO:0000256" key="1">
    <source>
        <dbReference type="ARBA" id="ARBA00004173"/>
    </source>
</evidence>
<evidence type="ECO:0008006" key="9">
    <source>
        <dbReference type="Google" id="ProtNLM"/>
    </source>
</evidence>
<keyword evidence="4" id="KW-0689">Ribosomal protein</keyword>
<dbReference type="AlphaFoldDB" id="A0A834HRI5"/>
<evidence type="ECO:0000256" key="2">
    <source>
        <dbReference type="ARBA" id="ARBA00010761"/>
    </source>
</evidence>
<evidence type="ECO:0000313" key="7">
    <source>
        <dbReference type="EMBL" id="KAF7266408.1"/>
    </source>
</evidence>
<sequence length="164" mass="19129">MNVLIKNIYNPFKTQCQIVRNLHVSPIYLKTQAGRYRITPKKDFPLTYEMANPPHMIASRKAWNSWNTSNVQGGLRSSETAVEDHFIRKFMIGTWHGLFVSEIIIKRQHNIIRIAGLISRTASSRKMYFLIGYTEELLSIWLQCPVKLELQTVADKKDVIFKYI</sequence>
<dbReference type="GO" id="GO:0005840">
    <property type="term" value="C:ribosome"/>
    <property type="evidence" value="ECO:0007669"/>
    <property type="project" value="UniProtKB-KW"/>
</dbReference>
<evidence type="ECO:0000313" key="8">
    <source>
        <dbReference type="Proteomes" id="UP000625711"/>
    </source>
</evidence>
<dbReference type="GO" id="GO:1990904">
    <property type="term" value="C:ribonucleoprotein complex"/>
    <property type="evidence" value="ECO:0007669"/>
    <property type="project" value="UniProtKB-KW"/>
</dbReference>
<reference evidence="7" key="1">
    <citation type="submission" date="2020-08" db="EMBL/GenBank/DDBJ databases">
        <title>Genome sequencing and assembly of the red palm weevil Rhynchophorus ferrugineus.</title>
        <authorList>
            <person name="Dias G.B."/>
            <person name="Bergman C.M."/>
            <person name="Manee M."/>
        </authorList>
    </citation>
    <scope>NUCLEOTIDE SEQUENCE</scope>
    <source>
        <strain evidence="7">AA-2017</strain>
        <tissue evidence="7">Whole larva</tissue>
    </source>
</reference>
<comment type="subcellular location">
    <subcellularLocation>
        <location evidence="1">Mitochondrion</location>
    </subcellularLocation>
</comment>
<evidence type="ECO:0000256" key="5">
    <source>
        <dbReference type="ARBA" id="ARBA00023128"/>
    </source>
</evidence>
<keyword evidence="8" id="KW-1185">Reference proteome</keyword>
<proteinExistence type="inferred from homology"/>
<dbReference type="Pfam" id="PF14955">
    <property type="entry name" value="MRP-S24"/>
    <property type="match status" value="1"/>
</dbReference>
<dbReference type="PANTHER" id="PTHR21244:SF1">
    <property type="entry name" value="SMALL RIBOSOMAL SUBUNIT PROTEIN US3M"/>
    <property type="match status" value="1"/>
</dbReference>
<dbReference type="OrthoDB" id="5950413at2759"/>
<dbReference type="InterPro" id="IPR026146">
    <property type="entry name" value="Ribosomal_uS3m"/>
</dbReference>
<dbReference type="PANTHER" id="PTHR21244">
    <property type="entry name" value="MITOCHONDRIAL 28S RIBOSOMAL PROTEIN S24"/>
    <property type="match status" value="1"/>
</dbReference>
<keyword evidence="3" id="KW-0809">Transit peptide</keyword>
<keyword evidence="5" id="KW-0496">Mitochondrion</keyword>
<name>A0A834HRI5_RHYFE</name>
<gene>
    <name evidence="7" type="ORF">GWI33_020239</name>
</gene>
<keyword evidence="6" id="KW-0687">Ribonucleoprotein</keyword>
<dbReference type="EMBL" id="JAACXV010014546">
    <property type="protein sequence ID" value="KAF7266408.1"/>
    <property type="molecule type" value="Genomic_DNA"/>
</dbReference>
<evidence type="ECO:0000256" key="4">
    <source>
        <dbReference type="ARBA" id="ARBA00022980"/>
    </source>
</evidence>
<evidence type="ECO:0000256" key="3">
    <source>
        <dbReference type="ARBA" id="ARBA00022946"/>
    </source>
</evidence>
<comment type="caution">
    <text evidence="7">The sequence shown here is derived from an EMBL/GenBank/DDBJ whole genome shotgun (WGS) entry which is preliminary data.</text>
</comment>
<dbReference type="GO" id="GO:0005739">
    <property type="term" value="C:mitochondrion"/>
    <property type="evidence" value="ECO:0007669"/>
    <property type="project" value="UniProtKB-SubCell"/>
</dbReference>
<dbReference type="GO" id="GO:0006412">
    <property type="term" value="P:translation"/>
    <property type="evidence" value="ECO:0007669"/>
    <property type="project" value="TreeGrafter"/>
</dbReference>
<comment type="similarity">
    <text evidence="2">Belongs to the universal ribosomal protein uS3 family.</text>
</comment>
<evidence type="ECO:0000256" key="6">
    <source>
        <dbReference type="ARBA" id="ARBA00023274"/>
    </source>
</evidence>